<keyword evidence="7" id="KW-0407">Ion channel</keyword>
<evidence type="ECO:0000313" key="12">
    <source>
        <dbReference type="Proteomes" id="UP000663852"/>
    </source>
</evidence>
<proteinExistence type="predicted"/>
<feature type="transmembrane region" description="Helical" evidence="8">
    <location>
        <begin position="774"/>
        <end position="792"/>
    </location>
</feature>
<dbReference type="InterPro" id="IPR050927">
    <property type="entry name" value="TRPM"/>
</dbReference>
<keyword evidence="4 8" id="KW-1133">Transmembrane helix</keyword>
<keyword evidence="5" id="KW-0406">Ion transport</keyword>
<evidence type="ECO:0000259" key="9">
    <source>
        <dbReference type="Pfam" id="PF00520"/>
    </source>
</evidence>
<feature type="transmembrane region" description="Helical" evidence="8">
    <location>
        <begin position="718"/>
        <end position="739"/>
    </location>
</feature>
<keyword evidence="3 8" id="KW-0812">Transmembrane</keyword>
<evidence type="ECO:0000256" key="1">
    <source>
        <dbReference type="ARBA" id="ARBA00004141"/>
    </source>
</evidence>
<evidence type="ECO:0000313" key="11">
    <source>
        <dbReference type="EMBL" id="CAF0931229.1"/>
    </source>
</evidence>
<comment type="caution">
    <text evidence="11">The sequence shown here is derived from an EMBL/GenBank/DDBJ whole genome shotgun (WGS) entry which is preliminary data.</text>
</comment>
<evidence type="ECO:0000256" key="3">
    <source>
        <dbReference type="ARBA" id="ARBA00022692"/>
    </source>
</evidence>
<keyword evidence="6 8" id="KW-0472">Membrane</keyword>
<keyword evidence="2" id="KW-0813">Transport</keyword>
<gene>
    <name evidence="11" type="ORF">EDS130_LOCUS11303</name>
</gene>
<reference evidence="11" key="1">
    <citation type="submission" date="2021-02" db="EMBL/GenBank/DDBJ databases">
        <authorList>
            <person name="Nowell W R."/>
        </authorList>
    </citation>
    <scope>NUCLEOTIDE SEQUENCE</scope>
</reference>
<comment type="subcellular location">
    <subcellularLocation>
        <location evidence="1">Membrane</location>
        <topology evidence="1">Multi-pass membrane protein</topology>
    </subcellularLocation>
</comment>
<dbReference type="PANTHER" id="PTHR13800:SF12">
    <property type="entry name" value="TRANSIENT RECEPTOR POTENTIAL CATION CHANNEL SUBFAMILY M MEMBER-LIKE 2"/>
    <property type="match status" value="1"/>
</dbReference>
<dbReference type="Pfam" id="PF25508">
    <property type="entry name" value="TRPM2"/>
    <property type="match status" value="1"/>
</dbReference>
<dbReference type="PANTHER" id="PTHR13800">
    <property type="entry name" value="TRANSIENT RECEPTOR POTENTIAL CATION CHANNEL, SUBFAMILY M, MEMBER 6"/>
    <property type="match status" value="1"/>
</dbReference>
<feature type="transmembrane region" description="Helical" evidence="8">
    <location>
        <begin position="852"/>
        <end position="870"/>
    </location>
</feature>
<dbReference type="GO" id="GO:0005886">
    <property type="term" value="C:plasma membrane"/>
    <property type="evidence" value="ECO:0007669"/>
    <property type="project" value="TreeGrafter"/>
</dbReference>
<evidence type="ECO:0000256" key="2">
    <source>
        <dbReference type="ARBA" id="ARBA00022448"/>
    </source>
</evidence>
<feature type="transmembrane region" description="Helical" evidence="8">
    <location>
        <begin position="954"/>
        <end position="978"/>
    </location>
</feature>
<dbReference type="GO" id="GO:0099604">
    <property type="term" value="F:ligand-gated calcium channel activity"/>
    <property type="evidence" value="ECO:0007669"/>
    <property type="project" value="TreeGrafter"/>
</dbReference>
<accession>A0A814BS06</accession>
<dbReference type="InterPro" id="IPR005821">
    <property type="entry name" value="Ion_trans_dom"/>
</dbReference>
<dbReference type="Pfam" id="PF00520">
    <property type="entry name" value="Ion_trans"/>
    <property type="match status" value="1"/>
</dbReference>
<evidence type="ECO:0000256" key="7">
    <source>
        <dbReference type="ARBA" id="ARBA00023303"/>
    </source>
</evidence>
<dbReference type="Proteomes" id="UP000663852">
    <property type="component" value="Unassembled WGS sequence"/>
</dbReference>
<feature type="domain" description="Ion transport" evidence="9">
    <location>
        <begin position="722"/>
        <end position="987"/>
    </location>
</feature>
<evidence type="ECO:0000259" key="10">
    <source>
        <dbReference type="Pfam" id="PF25508"/>
    </source>
</evidence>
<organism evidence="11 12">
    <name type="scientific">Adineta ricciae</name>
    <name type="common">Rotifer</name>
    <dbReference type="NCBI Taxonomy" id="249248"/>
    <lineage>
        <taxon>Eukaryota</taxon>
        <taxon>Metazoa</taxon>
        <taxon>Spiralia</taxon>
        <taxon>Gnathifera</taxon>
        <taxon>Rotifera</taxon>
        <taxon>Eurotatoria</taxon>
        <taxon>Bdelloidea</taxon>
        <taxon>Adinetida</taxon>
        <taxon>Adinetidae</taxon>
        <taxon>Adineta</taxon>
    </lineage>
</organism>
<dbReference type="AlphaFoldDB" id="A0A814BS06"/>
<dbReference type="OrthoDB" id="9994106at2759"/>
<dbReference type="InterPro" id="IPR057366">
    <property type="entry name" value="TRPM-like"/>
</dbReference>
<feature type="domain" description="TRPM-like" evidence="10">
    <location>
        <begin position="527"/>
        <end position="650"/>
    </location>
</feature>
<evidence type="ECO:0000256" key="6">
    <source>
        <dbReference type="ARBA" id="ARBA00023136"/>
    </source>
</evidence>
<protein>
    <submittedName>
        <fullName evidence="11">Uncharacterized protein</fullName>
    </submittedName>
</protein>
<evidence type="ECO:0000256" key="4">
    <source>
        <dbReference type="ARBA" id="ARBA00022989"/>
    </source>
</evidence>
<evidence type="ECO:0000256" key="5">
    <source>
        <dbReference type="ARBA" id="ARBA00023065"/>
    </source>
</evidence>
<dbReference type="PRINTS" id="PR01097">
    <property type="entry name" value="TRNSRECEPTRP"/>
</dbReference>
<dbReference type="EMBL" id="CAJNOJ010000041">
    <property type="protein sequence ID" value="CAF0931229.1"/>
    <property type="molecule type" value="Genomic_DNA"/>
</dbReference>
<feature type="transmembrane region" description="Helical" evidence="8">
    <location>
        <begin position="890"/>
        <end position="910"/>
    </location>
</feature>
<dbReference type="InterPro" id="IPR002153">
    <property type="entry name" value="TRPC_channel"/>
</dbReference>
<sequence>MRLNNHFGRLSEEYVECLDQIRLHYHHSLDWNYLFAVSKIDGKSFLMSSLPMLLTDENILPTVANVTYSRVAMKPGGQKSAQLVYFNHEEDLCHAIQTVFQNKAFDLPSPKIIIVLKGGISNSSDRLNDFNEKLFSASVARLLLDIGRNKLSNDQGAPWLFSNVRHDSVAGRIIQITKQQYLANDIPLSRFVTIGYDVCPSVPLEDAPHDYQSLANAITNGFGDKAKTETSSCGYANYRVLNKRLSRVILYGRKQEDLVDRTTILQRCVEEIGRVRDSDKSECVSVPKIILLYGGDVENVEPIHRLLSAEIDRKKFGLVIIRGSGGLADVLTWVCDKIRSGGTCVHGSEMKVLTSTFLRELKVLVNQLLGSDLTEDLITLVTYLAVTRCKKIRVCDEDDDLSLYLLEALVTANQNQRLSSLKLHLSLAFDLNQPKFASRMLRSNPDMPEEDLIQLAKMAIIRDQVQFLHVLEDTCGITSDNLGEKFECELSVKMNYNHDLFLECIQQDFGCSLDNVYHSPDENIETAEDEIQSINVKLFLWAVFFDHYNLSLHFWRRLNDRLCGALIAAHVYRHTAELCVKRSSTEIVTVQKLRDHADEYENLAMRLLQCLYLSNPNMARLALKRENFEFNKLSSLEVAIMSHSEDFVGHTAVQEVFDFIWSGETTQKIKGKHFDRMLASTASSFGHATTGIQAKDQQNVIKHVLTMKNKLSRPRVKYQVHFLFYIIFLCLLSYLVLFVKPSLIELNEEIIFLSQNGTCAADDMFCARPKSSKCSWSLLQLIINIWVFMFALEEFRQAKLFKTKENSIVQTVLLYLDESWNKLDTLCVIMYVASIILESYNTKTTLNAARAFLAVDVVLWFIRLLILLMIDRTVGPMLLMIQAMLNDMMTFFSIFFVFTSAYGVASFSLLKSGQPPFDLAIFRKIFHAAYWHVFGQINDLDDVKDNFELTGWAAFVLLAFYMAISNILLVNLLVAMFSNTFDRMYSKMDTLWKFHRYHIIKEYTILAPLPPPLNLLSTGNYESKPFNRQTSFFAELSSDQILNLRRREALAYESDVFEQAAKDKQSEANWQEKVDSQLRQLRKTVSHVKITCEASTMAE</sequence>
<name>A0A814BS06_ADIRI</name>
<evidence type="ECO:0000256" key="8">
    <source>
        <dbReference type="SAM" id="Phobius"/>
    </source>
</evidence>